<evidence type="ECO:0000313" key="1">
    <source>
        <dbReference type="EMBL" id="MCI01456.1"/>
    </source>
</evidence>
<keyword evidence="1" id="KW-0808">Transferase</keyword>
<dbReference type="AlphaFoldDB" id="A0A392NQU7"/>
<dbReference type="SUPFAM" id="SSF56112">
    <property type="entry name" value="Protein kinase-like (PK-like)"/>
    <property type="match status" value="1"/>
</dbReference>
<reference evidence="1 2" key="1">
    <citation type="journal article" date="2018" name="Front. Plant Sci.">
        <title>Red Clover (Trifolium pratense) and Zigzag Clover (T. medium) - A Picture of Genomic Similarities and Differences.</title>
        <authorList>
            <person name="Dluhosova J."/>
            <person name="Istvanek J."/>
            <person name="Nedelnik J."/>
            <person name="Repkova J."/>
        </authorList>
    </citation>
    <scope>NUCLEOTIDE SEQUENCE [LARGE SCALE GENOMIC DNA]</scope>
    <source>
        <strain evidence="2">cv. 10/8</strain>
        <tissue evidence="1">Leaf</tissue>
    </source>
</reference>
<proteinExistence type="predicted"/>
<sequence>MDARIEGQYSPKAAIQAAQLSLKCLENDPKQRPSMKEVLESLEAIEAIQVKSKESKNNISHQAPVVQAARHQRAVKV</sequence>
<evidence type="ECO:0000313" key="2">
    <source>
        <dbReference type="Proteomes" id="UP000265520"/>
    </source>
</evidence>
<dbReference type="InterPro" id="IPR011009">
    <property type="entry name" value="Kinase-like_dom_sf"/>
</dbReference>
<dbReference type="PANTHER" id="PTHR45621">
    <property type="entry name" value="OS01G0588500 PROTEIN-RELATED"/>
    <property type="match status" value="1"/>
</dbReference>
<comment type="caution">
    <text evidence="1">The sequence shown here is derived from an EMBL/GenBank/DDBJ whole genome shotgun (WGS) entry which is preliminary data.</text>
</comment>
<keyword evidence="1" id="KW-0418">Kinase</keyword>
<dbReference type="GO" id="GO:0016301">
    <property type="term" value="F:kinase activity"/>
    <property type="evidence" value="ECO:0007669"/>
    <property type="project" value="UniProtKB-KW"/>
</dbReference>
<dbReference type="EMBL" id="LXQA010046195">
    <property type="protein sequence ID" value="MCI01456.1"/>
    <property type="molecule type" value="Genomic_DNA"/>
</dbReference>
<name>A0A392NQU7_9FABA</name>
<protein>
    <submittedName>
        <fullName evidence="1">Putative serine/threonine-protein kinase Cx32 chloroplastic-like</fullName>
    </submittedName>
</protein>
<organism evidence="1 2">
    <name type="scientific">Trifolium medium</name>
    <dbReference type="NCBI Taxonomy" id="97028"/>
    <lineage>
        <taxon>Eukaryota</taxon>
        <taxon>Viridiplantae</taxon>
        <taxon>Streptophyta</taxon>
        <taxon>Embryophyta</taxon>
        <taxon>Tracheophyta</taxon>
        <taxon>Spermatophyta</taxon>
        <taxon>Magnoliopsida</taxon>
        <taxon>eudicotyledons</taxon>
        <taxon>Gunneridae</taxon>
        <taxon>Pentapetalae</taxon>
        <taxon>rosids</taxon>
        <taxon>fabids</taxon>
        <taxon>Fabales</taxon>
        <taxon>Fabaceae</taxon>
        <taxon>Papilionoideae</taxon>
        <taxon>50 kb inversion clade</taxon>
        <taxon>NPAAA clade</taxon>
        <taxon>Hologalegina</taxon>
        <taxon>IRL clade</taxon>
        <taxon>Trifolieae</taxon>
        <taxon>Trifolium</taxon>
    </lineage>
</organism>
<dbReference type="Proteomes" id="UP000265520">
    <property type="component" value="Unassembled WGS sequence"/>
</dbReference>
<dbReference type="InterPro" id="IPR050823">
    <property type="entry name" value="Plant_Ser_Thr_Prot_Kinase"/>
</dbReference>
<gene>
    <name evidence="1" type="ORF">A2U01_0022481</name>
</gene>
<accession>A0A392NQU7</accession>
<keyword evidence="2" id="KW-1185">Reference proteome</keyword>
<dbReference type="Gene3D" id="1.10.510.10">
    <property type="entry name" value="Transferase(Phosphotransferase) domain 1"/>
    <property type="match status" value="1"/>
</dbReference>